<accession>A0A9Q0WEP5</accession>
<dbReference type="EMBL" id="JAPFFK010000004">
    <property type="protein sequence ID" value="KAJ6765890.1"/>
    <property type="molecule type" value="Genomic_DNA"/>
</dbReference>
<dbReference type="AlphaFoldDB" id="A0A9Q0WEP5"/>
<feature type="region of interest" description="Disordered" evidence="1">
    <location>
        <begin position="1"/>
        <end position="37"/>
    </location>
</feature>
<feature type="region of interest" description="Disordered" evidence="1">
    <location>
        <begin position="111"/>
        <end position="198"/>
    </location>
</feature>
<reference evidence="2" key="1">
    <citation type="submission" date="2022-11" db="EMBL/GenBank/DDBJ databases">
        <authorList>
            <person name="Hyden B.L."/>
            <person name="Feng K."/>
            <person name="Yates T."/>
            <person name="Jawdy S."/>
            <person name="Smart L.B."/>
            <person name="Muchero W."/>
        </authorList>
    </citation>
    <scope>NUCLEOTIDE SEQUENCE</scope>
    <source>
        <tissue evidence="2">Shoot tip</tissue>
    </source>
</reference>
<comment type="caution">
    <text evidence="2">The sequence shown here is derived from an EMBL/GenBank/DDBJ whole genome shotgun (WGS) entry which is preliminary data.</text>
</comment>
<gene>
    <name evidence="2" type="ORF">OIU79_021963</name>
</gene>
<proteinExistence type="predicted"/>
<feature type="compositionally biased region" description="Basic and acidic residues" evidence="1">
    <location>
        <begin position="173"/>
        <end position="185"/>
    </location>
</feature>
<feature type="compositionally biased region" description="Basic and acidic residues" evidence="1">
    <location>
        <begin position="16"/>
        <end position="37"/>
    </location>
</feature>
<evidence type="ECO:0000313" key="3">
    <source>
        <dbReference type="Proteomes" id="UP001151532"/>
    </source>
</evidence>
<reference evidence="2" key="2">
    <citation type="journal article" date="2023" name="Int. J. Mol. Sci.">
        <title>De Novo Assembly and Annotation of 11 Diverse Shrub Willow (Salix) Genomes Reveals Novel Gene Organization in Sex-Linked Regions.</title>
        <authorList>
            <person name="Hyden B."/>
            <person name="Feng K."/>
            <person name="Yates T.B."/>
            <person name="Jawdy S."/>
            <person name="Cereghino C."/>
            <person name="Smart L.B."/>
            <person name="Muchero W."/>
        </authorList>
    </citation>
    <scope>NUCLEOTIDE SEQUENCE</scope>
    <source>
        <tissue evidence="2">Shoot tip</tissue>
    </source>
</reference>
<evidence type="ECO:0000256" key="1">
    <source>
        <dbReference type="SAM" id="MobiDB-lite"/>
    </source>
</evidence>
<feature type="compositionally biased region" description="Acidic residues" evidence="1">
    <location>
        <begin position="154"/>
        <end position="172"/>
    </location>
</feature>
<keyword evidence="3" id="KW-1185">Reference proteome</keyword>
<evidence type="ECO:0000313" key="2">
    <source>
        <dbReference type="EMBL" id="KAJ6765890.1"/>
    </source>
</evidence>
<feature type="compositionally biased region" description="Acidic residues" evidence="1">
    <location>
        <begin position="127"/>
        <end position="142"/>
    </location>
</feature>
<organism evidence="2 3">
    <name type="scientific">Salix purpurea</name>
    <name type="common">Purple osier willow</name>
    <dbReference type="NCBI Taxonomy" id="77065"/>
    <lineage>
        <taxon>Eukaryota</taxon>
        <taxon>Viridiplantae</taxon>
        <taxon>Streptophyta</taxon>
        <taxon>Embryophyta</taxon>
        <taxon>Tracheophyta</taxon>
        <taxon>Spermatophyta</taxon>
        <taxon>Magnoliopsida</taxon>
        <taxon>eudicotyledons</taxon>
        <taxon>Gunneridae</taxon>
        <taxon>Pentapetalae</taxon>
        <taxon>rosids</taxon>
        <taxon>fabids</taxon>
        <taxon>Malpighiales</taxon>
        <taxon>Salicaceae</taxon>
        <taxon>Saliceae</taxon>
        <taxon>Salix</taxon>
    </lineage>
</organism>
<protein>
    <submittedName>
        <fullName evidence="2">Uncharacterized protein</fullName>
    </submittedName>
</protein>
<sequence length="198" mass="22386">MFLSSMLLMDQEMELEQNKEEETQKSLPEEESPEEKVKLNEIEEMPETESTLLSIHPRLHPGMMCEMEMPKLIGKNVIWEDRIVSNKKDDEYGVSKEETHQKIEMERVALIEKHNVENEVVSNKGEDGEDGDEEDKEEDDNSDGGGGGGVSADCGDDEEDNDNIDDNGDSDEDGGKGIMETKQETETGDCSNWRELNR</sequence>
<dbReference type="Proteomes" id="UP001151532">
    <property type="component" value="Chromosome 4"/>
</dbReference>
<name>A0A9Q0WEP5_SALPP</name>